<evidence type="ECO:0000313" key="7">
    <source>
        <dbReference type="EMBL" id="MFC3569362.1"/>
    </source>
</evidence>
<keyword evidence="1" id="KW-0547">Nucleotide-binding</keyword>
<evidence type="ECO:0000259" key="6">
    <source>
        <dbReference type="PROSITE" id="PS51383"/>
    </source>
</evidence>
<keyword evidence="2" id="KW-0067">ATP-binding</keyword>
<sequence length="187" mass="19528">RAALRVGAGLVTLLCPPEALAENAARLDAVMLRPLADRTGLERLLEDRRFNALCLGPGLGLDRARGLVPAALASGRAALLDADALTAFADAPEALLAALHPRVVLTPHGGEFARLFPDLAQRLEAPAEAGPAFSRLDAVRLAAERAGCVVLLKGPDTVIAALGLEHRRALLPEIVDGAEQTHPLTAE</sequence>
<dbReference type="PROSITE" id="PS51383">
    <property type="entry name" value="YJEF_C_3"/>
    <property type="match status" value="1"/>
</dbReference>
<keyword evidence="3" id="KW-0521">NADP</keyword>
<dbReference type="RefSeq" id="WP_379029239.1">
    <property type="nucleotide sequence ID" value="NZ_JBHRXE010000018.1"/>
</dbReference>
<comment type="caution">
    <text evidence="7">The sequence shown here is derived from an EMBL/GenBank/DDBJ whole genome shotgun (WGS) entry which is preliminary data.</text>
</comment>
<dbReference type="InterPro" id="IPR029056">
    <property type="entry name" value="Ribokinase-like"/>
</dbReference>
<dbReference type="Gene3D" id="3.40.1190.20">
    <property type="match status" value="1"/>
</dbReference>
<evidence type="ECO:0000313" key="8">
    <source>
        <dbReference type="Proteomes" id="UP001595596"/>
    </source>
</evidence>
<protein>
    <submittedName>
        <fullName evidence="7">NAD(P)H-hydrate dehydratase</fullName>
    </submittedName>
</protein>
<keyword evidence="5" id="KW-0456">Lyase</keyword>
<dbReference type="PANTHER" id="PTHR12592:SF0">
    <property type="entry name" value="ATP-DEPENDENT (S)-NAD(P)H-HYDRATE DEHYDRATASE"/>
    <property type="match status" value="1"/>
</dbReference>
<dbReference type="CDD" id="cd01171">
    <property type="entry name" value="YXKO-related"/>
    <property type="match status" value="1"/>
</dbReference>
<keyword evidence="4" id="KW-0520">NAD</keyword>
<evidence type="ECO:0000256" key="4">
    <source>
        <dbReference type="ARBA" id="ARBA00023027"/>
    </source>
</evidence>
<evidence type="ECO:0000256" key="5">
    <source>
        <dbReference type="ARBA" id="ARBA00023239"/>
    </source>
</evidence>
<dbReference type="InterPro" id="IPR000631">
    <property type="entry name" value="CARKD"/>
</dbReference>
<name>A0ABV7RZ89_9RHOB</name>
<dbReference type="EMBL" id="JBHRXE010000018">
    <property type="protein sequence ID" value="MFC3569362.1"/>
    <property type="molecule type" value="Genomic_DNA"/>
</dbReference>
<dbReference type="Proteomes" id="UP001595596">
    <property type="component" value="Unassembled WGS sequence"/>
</dbReference>
<dbReference type="Pfam" id="PF01256">
    <property type="entry name" value="Carb_kinase"/>
    <property type="match status" value="1"/>
</dbReference>
<feature type="non-terminal residue" evidence="7">
    <location>
        <position position="1"/>
    </location>
</feature>
<evidence type="ECO:0000256" key="3">
    <source>
        <dbReference type="ARBA" id="ARBA00022857"/>
    </source>
</evidence>
<gene>
    <name evidence="7" type="ORF">ACFOMP_07855</name>
</gene>
<evidence type="ECO:0000256" key="1">
    <source>
        <dbReference type="ARBA" id="ARBA00022741"/>
    </source>
</evidence>
<dbReference type="SUPFAM" id="SSF53613">
    <property type="entry name" value="Ribokinase-like"/>
    <property type="match status" value="1"/>
</dbReference>
<reference evidence="8" key="1">
    <citation type="journal article" date="2019" name="Int. J. Syst. Evol. Microbiol.">
        <title>The Global Catalogue of Microorganisms (GCM) 10K type strain sequencing project: providing services to taxonomists for standard genome sequencing and annotation.</title>
        <authorList>
            <consortium name="The Broad Institute Genomics Platform"/>
            <consortium name="The Broad Institute Genome Sequencing Center for Infectious Disease"/>
            <person name="Wu L."/>
            <person name="Ma J."/>
        </authorList>
    </citation>
    <scope>NUCLEOTIDE SEQUENCE [LARGE SCALE GENOMIC DNA]</scope>
    <source>
        <strain evidence="8">VKM B-3226</strain>
    </source>
</reference>
<feature type="domain" description="YjeF C-terminal" evidence="6">
    <location>
        <begin position="1"/>
        <end position="187"/>
    </location>
</feature>
<dbReference type="PANTHER" id="PTHR12592">
    <property type="entry name" value="ATP-DEPENDENT (S)-NAD(P)H-HYDRATE DEHYDRATASE FAMILY MEMBER"/>
    <property type="match status" value="1"/>
</dbReference>
<organism evidence="7 8">
    <name type="scientific">Paracoccus simplex</name>
    <dbReference type="NCBI Taxonomy" id="2086346"/>
    <lineage>
        <taxon>Bacteria</taxon>
        <taxon>Pseudomonadati</taxon>
        <taxon>Pseudomonadota</taxon>
        <taxon>Alphaproteobacteria</taxon>
        <taxon>Rhodobacterales</taxon>
        <taxon>Paracoccaceae</taxon>
        <taxon>Paracoccus</taxon>
    </lineage>
</organism>
<proteinExistence type="predicted"/>
<evidence type="ECO:0000256" key="2">
    <source>
        <dbReference type="ARBA" id="ARBA00022840"/>
    </source>
</evidence>
<feature type="non-terminal residue" evidence="7">
    <location>
        <position position="187"/>
    </location>
</feature>
<accession>A0ABV7RZ89</accession>
<keyword evidence="8" id="KW-1185">Reference proteome</keyword>